<feature type="region of interest" description="Disordered" evidence="1">
    <location>
        <begin position="295"/>
        <end position="314"/>
    </location>
</feature>
<feature type="region of interest" description="Disordered" evidence="1">
    <location>
        <begin position="347"/>
        <end position="375"/>
    </location>
</feature>
<proteinExistence type="predicted"/>
<dbReference type="KEGG" id="ptm:GSPATT00005808001"/>
<name>A0BVJ5_PARTE</name>
<sequence length="375" mass="43302">MSKGYQASVTSLGQITQQQEVNNPMAESKLASSVIKVPKLIQSCNEFNTHNIPKINCYNHQGYTYTNFCQLESCCFPLCPECIPQHVQEHFESQSKPKLDSIENVLNKVQMTVFNEGKTQQYLKANKLASFSQNIANSVFMADQMNMQCIKLLNEKKERIIKIIDQYFNSLLIEVQGKHQKNIENYKRDALFFQQVIIDRHNSHVELLDNLKNSDCMRPLIRFLKSKTLQENEQYFIQAQEFTERYAHYQTKVSFDSEKSAQLGGFISEFLKVVNYDLPEYVNIHKLAPPEITTQKSNAGTANNSKASIRQSEQKISQVQSRSGLEISQQAQYMNQSTNINNYMQQSQQQFGSQRQMRNNYGEYPSLGNFGSRRN</sequence>
<dbReference type="EMBL" id="CT868019">
    <property type="protein sequence ID" value="CAK62562.1"/>
    <property type="molecule type" value="Genomic_DNA"/>
</dbReference>
<dbReference type="AlphaFoldDB" id="A0BVJ5"/>
<dbReference type="Proteomes" id="UP000000600">
    <property type="component" value="Unassembled WGS sequence"/>
</dbReference>
<dbReference type="GeneID" id="5015744"/>
<dbReference type="InParanoid" id="A0BVJ5"/>
<keyword evidence="3" id="KW-1185">Reference proteome</keyword>
<evidence type="ECO:0000313" key="3">
    <source>
        <dbReference type="Proteomes" id="UP000000600"/>
    </source>
</evidence>
<dbReference type="OMA" id="TERYAHY"/>
<dbReference type="RefSeq" id="XP_001429960.1">
    <property type="nucleotide sequence ID" value="XM_001429923.1"/>
</dbReference>
<gene>
    <name evidence="2" type="ORF">GSPATT00005808001</name>
</gene>
<accession>A0BVJ5</accession>
<dbReference type="HOGENOM" id="CLU_755370_0_0_1"/>
<evidence type="ECO:0000256" key="1">
    <source>
        <dbReference type="SAM" id="MobiDB-lite"/>
    </source>
</evidence>
<protein>
    <recommendedName>
        <fullName evidence="4">B box-type domain-containing protein</fullName>
    </recommendedName>
</protein>
<dbReference type="OrthoDB" id="297047at2759"/>
<reference evidence="2 3" key="1">
    <citation type="journal article" date="2006" name="Nature">
        <title>Global trends of whole-genome duplications revealed by the ciliate Paramecium tetraurelia.</title>
        <authorList>
            <consortium name="Genoscope"/>
            <person name="Aury J.-M."/>
            <person name="Jaillon O."/>
            <person name="Duret L."/>
            <person name="Noel B."/>
            <person name="Jubin C."/>
            <person name="Porcel B.M."/>
            <person name="Segurens B."/>
            <person name="Daubin V."/>
            <person name="Anthouard V."/>
            <person name="Aiach N."/>
            <person name="Arnaiz O."/>
            <person name="Billaut A."/>
            <person name="Beisson J."/>
            <person name="Blanc I."/>
            <person name="Bouhouche K."/>
            <person name="Camara F."/>
            <person name="Duharcourt S."/>
            <person name="Guigo R."/>
            <person name="Gogendeau D."/>
            <person name="Katinka M."/>
            <person name="Keller A.-M."/>
            <person name="Kissmehl R."/>
            <person name="Klotz C."/>
            <person name="Koll F."/>
            <person name="Le Moue A."/>
            <person name="Lepere C."/>
            <person name="Malinsky S."/>
            <person name="Nowacki M."/>
            <person name="Nowak J.K."/>
            <person name="Plattner H."/>
            <person name="Poulain J."/>
            <person name="Ruiz F."/>
            <person name="Serrano V."/>
            <person name="Zagulski M."/>
            <person name="Dessen P."/>
            <person name="Betermier M."/>
            <person name="Weissenbach J."/>
            <person name="Scarpelli C."/>
            <person name="Schachter V."/>
            <person name="Sperling L."/>
            <person name="Meyer E."/>
            <person name="Cohen J."/>
            <person name="Wincker P."/>
        </authorList>
    </citation>
    <scope>NUCLEOTIDE SEQUENCE [LARGE SCALE GENOMIC DNA]</scope>
    <source>
        <strain evidence="2 3">Stock d4-2</strain>
    </source>
</reference>
<organism evidence="2 3">
    <name type="scientific">Paramecium tetraurelia</name>
    <dbReference type="NCBI Taxonomy" id="5888"/>
    <lineage>
        <taxon>Eukaryota</taxon>
        <taxon>Sar</taxon>
        <taxon>Alveolata</taxon>
        <taxon>Ciliophora</taxon>
        <taxon>Intramacronucleata</taxon>
        <taxon>Oligohymenophorea</taxon>
        <taxon>Peniculida</taxon>
        <taxon>Parameciidae</taxon>
        <taxon>Paramecium</taxon>
    </lineage>
</organism>
<evidence type="ECO:0008006" key="4">
    <source>
        <dbReference type="Google" id="ProtNLM"/>
    </source>
</evidence>
<feature type="compositionally biased region" description="Low complexity" evidence="1">
    <location>
        <begin position="347"/>
        <end position="358"/>
    </location>
</feature>
<evidence type="ECO:0000313" key="2">
    <source>
        <dbReference type="EMBL" id="CAK62562.1"/>
    </source>
</evidence>